<feature type="region of interest" description="Disordered" evidence="1">
    <location>
        <begin position="78"/>
        <end position="97"/>
    </location>
</feature>
<reference evidence="2" key="1">
    <citation type="submission" date="2020-02" db="EMBL/GenBank/DDBJ databases">
        <authorList>
            <person name="Meier V. D."/>
        </authorList>
    </citation>
    <scope>NUCLEOTIDE SEQUENCE</scope>
    <source>
        <strain evidence="2">AVDCRST_MAG68</strain>
    </source>
</reference>
<accession>A0A6J4L8Y8</accession>
<feature type="compositionally biased region" description="Basic and acidic residues" evidence="1">
    <location>
        <begin position="84"/>
        <end position="94"/>
    </location>
</feature>
<dbReference type="EMBL" id="CADCTW010000104">
    <property type="protein sequence ID" value="CAA9326291.1"/>
    <property type="molecule type" value="Genomic_DNA"/>
</dbReference>
<feature type="region of interest" description="Disordered" evidence="1">
    <location>
        <begin position="1"/>
        <end position="41"/>
    </location>
</feature>
<feature type="non-terminal residue" evidence="2">
    <location>
        <position position="208"/>
    </location>
</feature>
<protein>
    <submittedName>
        <fullName evidence="2">Uncharacterized protein</fullName>
    </submittedName>
</protein>
<evidence type="ECO:0000256" key="1">
    <source>
        <dbReference type="SAM" id="MobiDB-lite"/>
    </source>
</evidence>
<name>A0A6J4L8Y8_9BACT</name>
<dbReference type="AlphaFoldDB" id="A0A6J4L8Y8"/>
<gene>
    <name evidence="2" type="ORF">AVDCRST_MAG68-2184</name>
</gene>
<evidence type="ECO:0000313" key="2">
    <source>
        <dbReference type="EMBL" id="CAA9326291.1"/>
    </source>
</evidence>
<feature type="non-terminal residue" evidence="2">
    <location>
        <position position="1"/>
    </location>
</feature>
<proteinExistence type="predicted"/>
<sequence length="208" mass="23482">EEDHSGGRAAGRRHPGRERAGAGVRRLPHRGPGLLAGRPDRLSGRWRRVRRGGFPQRGGSALGVRRVERPFGGWSRRRRRGPVLRRDRAGDAHAGRRAGTAGFRLPAGALRVHRPGRQLHHRHPGGPGDRRHLCHLARGAHRVALRDPAGGLPALRQRRRRRRFGDAVRPARRGAPDLWDVLFWRRGQLPGRQRRGHHARPARRRALL</sequence>
<organism evidence="2">
    <name type="scientific">uncultured Gemmatimonadota bacterium</name>
    <dbReference type="NCBI Taxonomy" id="203437"/>
    <lineage>
        <taxon>Bacteria</taxon>
        <taxon>Pseudomonadati</taxon>
        <taxon>Gemmatimonadota</taxon>
        <taxon>environmental samples</taxon>
    </lineage>
</organism>